<dbReference type="RefSeq" id="WP_196953289.1">
    <property type="nucleotide sequence ID" value="NZ_JADWYK010000001.1"/>
</dbReference>
<dbReference type="PROSITE" id="PS51257">
    <property type="entry name" value="PROKAR_LIPOPROTEIN"/>
    <property type="match status" value="1"/>
</dbReference>
<sequence length="240" mass="25952">MKVSTLAFATALLALGACQEDKDSGPQLAGLYQTESTIKAGPLQVYTSSGVVSSPAVAASLLRRHWSMRSSFLKKDSVISPDNSLTLLFEADNRVTLTANYSGGSRVLALEATSRNAQRYLLSAMDSATVIAASGAQSRCELLADQVREHEPARRCFLVALMPGAFQSACRFRPLQVLTIRNNQPVIPLYSWFVLVSRSGTVCGQGQGFEWNLPSSNLVQRLASGDTVLVQVNELALRKK</sequence>
<organism evidence="1 2">
    <name type="scientific">Hymenobacter guriensis</name>
    <dbReference type="NCBI Taxonomy" id="2793065"/>
    <lineage>
        <taxon>Bacteria</taxon>
        <taxon>Pseudomonadati</taxon>
        <taxon>Bacteroidota</taxon>
        <taxon>Cytophagia</taxon>
        <taxon>Cytophagales</taxon>
        <taxon>Hymenobacteraceae</taxon>
        <taxon>Hymenobacter</taxon>
    </lineage>
</organism>
<evidence type="ECO:0000313" key="1">
    <source>
        <dbReference type="EMBL" id="MBG8552249.1"/>
    </source>
</evidence>
<name>A0ABS0KWK4_9BACT</name>
<protein>
    <submittedName>
        <fullName evidence="1">Uncharacterized protein</fullName>
    </submittedName>
</protein>
<dbReference type="Proteomes" id="UP000601099">
    <property type="component" value="Unassembled WGS sequence"/>
</dbReference>
<dbReference type="EMBL" id="JADWYK010000001">
    <property type="protein sequence ID" value="MBG8552249.1"/>
    <property type="molecule type" value="Genomic_DNA"/>
</dbReference>
<comment type="caution">
    <text evidence="1">The sequence shown here is derived from an EMBL/GenBank/DDBJ whole genome shotgun (WGS) entry which is preliminary data.</text>
</comment>
<proteinExistence type="predicted"/>
<accession>A0ABS0KWK4</accession>
<keyword evidence="2" id="KW-1185">Reference proteome</keyword>
<reference evidence="1 2" key="1">
    <citation type="submission" date="2020-11" db="EMBL/GenBank/DDBJ databases">
        <title>Hymenobacter sp.</title>
        <authorList>
            <person name="Kim M.K."/>
        </authorList>
    </citation>
    <scope>NUCLEOTIDE SEQUENCE [LARGE SCALE GENOMIC DNA]</scope>
    <source>
        <strain evidence="1 2">BT594</strain>
    </source>
</reference>
<evidence type="ECO:0000313" key="2">
    <source>
        <dbReference type="Proteomes" id="UP000601099"/>
    </source>
</evidence>
<gene>
    <name evidence="1" type="ORF">I5L79_01755</name>
</gene>